<accession>A0ABU9B7C3</accession>
<dbReference type="Proteomes" id="UP001368500">
    <property type="component" value="Unassembled WGS sequence"/>
</dbReference>
<keyword evidence="4" id="KW-0547">Nucleotide-binding</keyword>
<dbReference type="Pfam" id="PF00005">
    <property type="entry name" value="ABC_tran"/>
    <property type="match status" value="1"/>
</dbReference>
<feature type="domain" description="ABC transporter" evidence="7">
    <location>
        <begin position="1"/>
        <end position="239"/>
    </location>
</feature>
<comment type="caution">
    <text evidence="8">The sequence shown here is derived from an EMBL/GenBank/DDBJ whole genome shotgun (WGS) entry which is preliminary data.</text>
</comment>
<dbReference type="InterPro" id="IPR052156">
    <property type="entry name" value="BCAA_Transport_ATP-bd_LivF"/>
</dbReference>
<reference evidence="8 9" key="1">
    <citation type="submission" date="2024-04" db="EMBL/GenBank/DDBJ databases">
        <title>Novel species of the genus Ideonella isolated from streams.</title>
        <authorList>
            <person name="Lu H."/>
        </authorList>
    </citation>
    <scope>NUCLEOTIDE SEQUENCE [LARGE SCALE GENOMIC DNA]</scope>
    <source>
        <strain evidence="8 9">BYS139W</strain>
    </source>
</reference>
<dbReference type="SMART" id="SM00382">
    <property type="entry name" value="AAA"/>
    <property type="match status" value="1"/>
</dbReference>
<dbReference type="SUPFAM" id="SSF52540">
    <property type="entry name" value="P-loop containing nucleoside triphosphate hydrolases"/>
    <property type="match status" value="1"/>
</dbReference>
<dbReference type="PANTHER" id="PTHR43820">
    <property type="entry name" value="HIGH-AFFINITY BRANCHED-CHAIN AMINO ACID TRANSPORT ATP-BINDING PROTEIN LIVF"/>
    <property type="match status" value="1"/>
</dbReference>
<sequence>MQRLGLVRDGVPVLDDVSLQLAPGEVLVLLGRNGAGRSSLLQALAGWLPAGGRWSWQGQALQGLPTHQVARRGIGFVPQTRDIFPRLTVRQNLLLGLPDRVRPGDGAPAAAGGPLPWTVERVWDRLPALARRADAPAAALSGGEQQLLALMRALLGRPRLLLLDEPTEGLAPAWVETVAGLLQEQRAAGVAVLMVEHLRGGLWPLADRALLLGRGRVIVEGRAAEVAAEHARLARWMAG</sequence>
<keyword evidence="2" id="KW-0813">Transport</keyword>
<keyword evidence="3" id="KW-1003">Cell membrane</keyword>
<evidence type="ECO:0000259" key="7">
    <source>
        <dbReference type="PROSITE" id="PS50893"/>
    </source>
</evidence>
<evidence type="ECO:0000256" key="6">
    <source>
        <dbReference type="ARBA" id="ARBA00022970"/>
    </source>
</evidence>
<keyword evidence="9" id="KW-1185">Reference proteome</keyword>
<dbReference type="PROSITE" id="PS50893">
    <property type="entry name" value="ABC_TRANSPORTER_2"/>
    <property type="match status" value="1"/>
</dbReference>
<evidence type="ECO:0000313" key="9">
    <source>
        <dbReference type="Proteomes" id="UP001368500"/>
    </source>
</evidence>
<dbReference type="RefSeq" id="WP_341372689.1">
    <property type="nucleotide sequence ID" value="NZ_JBBUTF010000003.1"/>
</dbReference>
<evidence type="ECO:0000256" key="2">
    <source>
        <dbReference type="ARBA" id="ARBA00022448"/>
    </source>
</evidence>
<evidence type="ECO:0000256" key="4">
    <source>
        <dbReference type="ARBA" id="ARBA00022741"/>
    </source>
</evidence>
<evidence type="ECO:0000256" key="3">
    <source>
        <dbReference type="ARBA" id="ARBA00022475"/>
    </source>
</evidence>
<keyword evidence="3" id="KW-0472">Membrane</keyword>
<dbReference type="GO" id="GO:0005524">
    <property type="term" value="F:ATP binding"/>
    <property type="evidence" value="ECO:0007669"/>
    <property type="project" value="UniProtKB-KW"/>
</dbReference>
<gene>
    <name evidence="8" type="ORF">AACH11_02835</name>
</gene>
<comment type="similarity">
    <text evidence="1">Belongs to the ABC transporter superfamily.</text>
</comment>
<dbReference type="EMBL" id="JBBUTF010000003">
    <property type="protein sequence ID" value="MEK8024902.1"/>
    <property type="molecule type" value="Genomic_DNA"/>
</dbReference>
<dbReference type="InterPro" id="IPR003439">
    <property type="entry name" value="ABC_transporter-like_ATP-bd"/>
</dbReference>
<evidence type="ECO:0000256" key="1">
    <source>
        <dbReference type="ARBA" id="ARBA00005417"/>
    </source>
</evidence>
<keyword evidence="5 8" id="KW-0067">ATP-binding</keyword>
<keyword evidence="6" id="KW-0029">Amino-acid transport</keyword>
<proteinExistence type="inferred from homology"/>
<protein>
    <submittedName>
        <fullName evidence="8">ATP-binding cassette domain-containing protein</fullName>
    </submittedName>
</protein>
<dbReference type="Gene3D" id="3.40.50.300">
    <property type="entry name" value="P-loop containing nucleotide triphosphate hydrolases"/>
    <property type="match status" value="1"/>
</dbReference>
<dbReference type="PANTHER" id="PTHR43820:SF4">
    <property type="entry name" value="HIGH-AFFINITY BRANCHED-CHAIN AMINO ACID TRANSPORT ATP-BINDING PROTEIN LIVF"/>
    <property type="match status" value="1"/>
</dbReference>
<dbReference type="InterPro" id="IPR027417">
    <property type="entry name" value="P-loop_NTPase"/>
</dbReference>
<evidence type="ECO:0000313" key="8">
    <source>
        <dbReference type="EMBL" id="MEK8024902.1"/>
    </source>
</evidence>
<evidence type="ECO:0000256" key="5">
    <source>
        <dbReference type="ARBA" id="ARBA00022840"/>
    </source>
</evidence>
<name>A0ABU9B7C3_9BURK</name>
<dbReference type="InterPro" id="IPR003593">
    <property type="entry name" value="AAA+_ATPase"/>
</dbReference>
<organism evidence="8 9">
    <name type="scientific">Pseudaquabacterium rugosum</name>
    <dbReference type="NCBI Taxonomy" id="2984194"/>
    <lineage>
        <taxon>Bacteria</taxon>
        <taxon>Pseudomonadati</taxon>
        <taxon>Pseudomonadota</taxon>
        <taxon>Betaproteobacteria</taxon>
        <taxon>Burkholderiales</taxon>
        <taxon>Sphaerotilaceae</taxon>
        <taxon>Pseudaquabacterium</taxon>
    </lineage>
</organism>